<evidence type="ECO:0000313" key="2">
    <source>
        <dbReference type="Proteomes" id="UP000267128"/>
    </source>
</evidence>
<dbReference type="SUPFAM" id="SSF54427">
    <property type="entry name" value="NTF2-like"/>
    <property type="match status" value="1"/>
</dbReference>
<dbReference type="OrthoDB" id="2887901at2"/>
<dbReference type="AlphaFoldDB" id="A0A3N0CF09"/>
<protein>
    <submittedName>
        <fullName evidence="1">DUF4440 domain-containing protein</fullName>
    </submittedName>
</protein>
<proteinExistence type="predicted"/>
<organism evidence="1 2">
    <name type="scientific">Nocardioides marmoriginsengisoli</name>
    <dbReference type="NCBI Taxonomy" id="661483"/>
    <lineage>
        <taxon>Bacteria</taxon>
        <taxon>Bacillati</taxon>
        <taxon>Actinomycetota</taxon>
        <taxon>Actinomycetes</taxon>
        <taxon>Propionibacteriales</taxon>
        <taxon>Nocardioidaceae</taxon>
        <taxon>Nocardioides</taxon>
    </lineage>
</organism>
<dbReference type="InterPro" id="IPR032710">
    <property type="entry name" value="NTF2-like_dom_sf"/>
</dbReference>
<keyword evidence="2" id="KW-1185">Reference proteome</keyword>
<name>A0A3N0CF09_9ACTN</name>
<accession>A0A3N0CF09</accession>
<dbReference type="RefSeq" id="WP_123227313.1">
    <property type="nucleotide sequence ID" value="NZ_RJSE01000007.1"/>
</dbReference>
<evidence type="ECO:0000313" key="1">
    <source>
        <dbReference type="EMBL" id="RNL62018.1"/>
    </source>
</evidence>
<sequence length="141" mass="15187">MTTPKDSPDVADIRSFIALASEAQNRPETLLPMHTADTAVVNIVGRRVLGLEALTHAMTKALSSPLANVRTSVEILDVRFPHADLAVVSCTKAVHDERTDDERSAGDDLDDFPTTSALTYVLVRTGASWKIALAQTTPVYA</sequence>
<dbReference type="EMBL" id="RJSE01000007">
    <property type="protein sequence ID" value="RNL62018.1"/>
    <property type="molecule type" value="Genomic_DNA"/>
</dbReference>
<dbReference type="Proteomes" id="UP000267128">
    <property type="component" value="Unassembled WGS sequence"/>
</dbReference>
<dbReference type="Gene3D" id="3.10.450.50">
    <property type="match status" value="1"/>
</dbReference>
<reference evidence="1 2" key="1">
    <citation type="submission" date="2018-11" db="EMBL/GenBank/DDBJ databases">
        <authorList>
            <person name="Li F."/>
        </authorList>
    </citation>
    <scope>NUCLEOTIDE SEQUENCE [LARGE SCALE GENOMIC DNA]</scope>
    <source>
        <strain evidence="1 2">Gsoil 097</strain>
    </source>
</reference>
<gene>
    <name evidence="1" type="ORF">EFK50_09325</name>
</gene>
<comment type="caution">
    <text evidence="1">The sequence shown here is derived from an EMBL/GenBank/DDBJ whole genome shotgun (WGS) entry which is preliminary data.</text>
</comment>